<feature type="transmembrane region" description="Helical" evidence="6">
    <location>
        <begin position="155"/>
        <end position="175"/>
    </location>
</feature>
<feature type="transmembrane region" description="Helical" evidence="6">
    <location>
        <begin position="236"/>
        <end position="257"/>
    </location>
</feature>
<evidence type="ECO:0000256" key="5">
    <source>
        <dbReference type="SAM" id="MobiDB-lite"/>
    </source>
</evidence>
<dbReference type="PANTHER" id="PTHR24064">
    <property type="entry name" value="SOLUTE CARRIER FAMILY 22 MEMBER"/>
    <property type="match status" value="1"/>
</dbReference>
<dbReference type="OMA" id="KAFRGYC"/>
<feature type="transmembrane region" description="Helical" evidence="6">
    <location>
        <begin position="209"/>
        <end position="230"/>
    </location>
</feature>
<feature type="domain" description="Major facilitator superfamily (MFS) profile" evidence="7">
    <location>
        <begin position="18"/>
        <end position="505"/>
    </location>
</feature>
<dbReference type="InterPro" id="IPR005828">
    <property type="entry name" value="MFS_sugar_transport-like"/>
</dbReference>
<evidence type="ECO:0000313" key="9">
    <source>
        <dbReference type="Proteomes" id="UP000268350"/>
    </source>
</evidence>
<dbReference type="SUPFAM" id="SSF103473">
    <property type="entry name" value="MFS general substrate transporter"/>
    <property type="match status" value="1"/>
</dbReference>
<dbReference type="PROSITE" id="PS50850">
    <property type="entry name" value="MFS"/>
    <property type="match status" value="1"/>
</dbReference>
<feature type="region of interest" description="Disordered" evidence="5">
    <location>
        <begin position="535"/>
        <end position="561"/>
    </location>
</feature>
<accession>A0A3B0KHV4</accession>
<keyword evidence="4 6" id="KW-0472">Membrane</keyword>
<dbReference type="Pfam" id="PF00083">
    <property type="entry name" value="Sugar_tr"/>
    <property type="match status" value="1"/>
</dbReference>
<dbReference type="Gene3D" id="1.20.1250.20">
    <property type="entry name" value="MFS general substrate transporter like domains"/>
    <property type="match status" value="1"/>
</dbReference>
<feature type="transmembrane region" description="Helical" evidence="6">
    <location>
        <begin position="455"/>
        <end position="473"/>
    </location>
</feature>
<dbReference type="Proteomes" id="UP000268350">
    <property type="component" value="Unassembled WGS sequence"/>
</dbReference>
<comment type="subcellular location">
    <subcellularLocation>
        <location evidence="1">Membrane</location>
        <topology evidence="1">Multi-pass membrane protein</topology>
    </subcellularLocation>
</comment>
<feature type="transmembrane region" description="Helical" evidence="6">
    <location>
        <begin position="18"/>
        <end position="36"/>
    </location>
</feature>
<feature type="transmembrane region" description="Helical" evidence="6">
    <location>
        <begin position="181"/>
        <end position="202"/>
    </location>
</feature>
<dbReference type="InterPro" id="IPR036259">
    <property type="entry name" value="MFS_trans_sf"/>
</dbReference>
<gene>
    <name evidence="8" type="ORF">DGUA_6G015856</name>
</gene>
<feature type="transmembrane region" description="Helical" evidence="6">
    <location>
        <begin position="485"/>
        <end position="502"/>
    </location>
</feature>
<keyword evidence="3 6" id="KW-1133">Transmembrane helix</keyword>
<feature type="transmembrane region" description="Helical" evidence="6">
    <location>
        <begin position="415"/>
        <end position="434"/>
    </location>
</feature>
<dbReference type="GO" id="GO:0022857">
    <property type="term" value="F:transmembrane transporter activity"/>
    <property type="evidence" value="ECO:0007669"/>
    <property type="project" value="InterPro"/>
</dbReference>
<evidence type="ECO:0000259" key="7">
    <source>
        <dbReference type="PROSITE" id="PS50850"/>
    </source>
</evidence>
<sequence>MNFEEILAKCGNSSRYQFLLLSLYGFLMVVISMHYFSQNVISFVPDHWCYHEQLESRSYAEIEAIYAQFERPSCTLLASIDEDGGNATASPERCNRWIYKYDFGYKSMNTELNWVCDEAYKPRVGQSLFFVGSVCGTLVFGLLGDRIGRIKALILANWCGFLGDFSTIFAASLTSFSVSRFVSGLAADANSYLMYILILEYVSPSLRNIGLNTVLGSFYCLGLIGASWLAVWVGHWRIFLACSSLPLLLVTLFYFLVQESAQWLVTRNDIDGAITRLQRVAKINRREVSDDDFKAFRGYCERHYEKEVQAADNRQTKLLDMLKTPRMRSTAFKLLTIFIIITPCYNTIARNVEGLGISPFVMFSLNALTLPPSGYLQGLLQDRIGRKATAVSWMAITGLFAAGAGLVMSQGSSQQNVLLLVALTLAARFGVSIADGASAQFSTELIPTCVRGRGVAVVHVAGFAASFLSPYILHLGTYFRPAPSIILGLLFLAGAYVCLLLPETRNRKLPVFLAEGEEFGKGERMFDFLRHLRQGGGKDKAEGAGISGKEKEEDTLMTKVA</sequence>
<evidence type="ECO:0000256" key="1">
    <source>
        <dbReference type="ARBA" id="ARBA00004141"/>
    </source>
</evidence>
<feature type="transmembrane region" description="Helical" evidence="6">
    <location>
        <begin position="355"/>
        <end position="376"/>
    </location>
</feature>
<dbReference type="InterPro" id="IPR020846">
    <property type="entry name" value="MFS_dom"/>
</dbReference>
<evidence type="ECO:0000256" key="2">
    <source>
        <dbReference type="ARBA" id="ARBA00022692"/>
    </source>
</evidence>
<keyword evidence="9" id="KW-1185">Reference proteome</keyword>
<organism evidence="8 9">
    <name type="scientific">Drosophila guanche</name>
    <name type="common">Fruit fly</name>
    <dbReference type="NCBI Taxonomy" id="7266"/>
    <lineage>
        <taxon>Eukaryota</taxon>
        <taxon>Metazoa</taxon>
        <taxon>Ecdysozoa</taxon>
        <taxon>Arthropoda</taxon>
        <taxon>Hexapoda</taxon>
        <taxon>Insecta</taxon>
        <taxon>Pterygota</taxon>
        <taxon>Neoptera</taxon>
        <taxon>Endopterygota</taxon>
        <taxon>Diptera</taxon>
        <taxon>Brachycera</taxon>
        <taxon>Muscomorpha</taxon>
        <taxon>Ephydroidea</taxon>
        <taxon>Drosophilidae</taxon>
        <taxon>Drosophila</taxon>
        <taxon>Sophophora</taxon>
    </lineage>
</organism>
<protein>
    <submittedName>
        <fullName evidence="8">Blast:Organic cation transporter protein</fullName>
    </submittedName>
</protein>
<evidence type="ECO:0000256" key="4">
    <source>
        <dbReference type="ARBA" id="ARBA00023136"/>
    </source>
</evidence>
<evidence type="ECO:0000256" key="3">
    <source>
        <dbReference type="ARBA" id="ARBA00022989"/>
    </source>
</evidence>
<feature type="transmembrane region" description="Helical" evidence="6">
    <location>
        <begin position="388"/>
        <end position="409"/>
    </location>
</feature>
<dbReference type="OrthoDB" id="3936150at2759"/>
<feature type="transmembrane region" description="Helical" evidence="6">
    <location>
        <begin position="124"/>
        <end position="143"/>
    </location>
</feature>
<feature type="transmembrane region" description="Helical" evidence="6">
    <location>
        <begin position="331"/>
        <end position="349"/>
    </location>
</feature>
<dbReference type="GO" id="GO:0016020">
    <property type="term" value="C:membrane"/>
    <property type="evidence" value="ECO:0007669"/>
    <property type="project" value="UniProtKB-SubCell"/>
</dbReference>
<evidence type="ECO:0000313" key="8">
    <source>
        <dbReference type="EMBL" id="SPP88040.1"/>
    </source>
</evidence>
<dbReference type="AlphaFoldDB" id="A0A3B0KHV4"/>
<dbReference type="EMBL" id="OUUW01000013">
    <property type="protein sequence ID" value="SPP88040.1"/>
    <property type="molecule type" value="Genomic_DNA"/>
</dbReference>
<reference evidence="9" key="1">
    <citation type="submission" date="2018-01" db="EMBL/GenBank/DDBJ databases">
        <authorList>
            <person name="Alioto T."/>
            <person name="Alioto T."/>
        </authorList>
    </citation>
    <scope>NUCLEOTIDE SEQUENCE [LARGE SCALE GENOMIC DNA]</scope>
</reference>
<keyword evidence="2 6" id="KW-0812">Transmembrane</keyword>
<name>A0A3B0KHV4_DROGU</name>
<proteinExistence type="predicted"/>
<evidence type="ECO:0000256" key="6">
    <source>
        <dbReference type="SAM" id="Phobius"/>
    </source>
</evidence>